<protein>
    <submittedName>
        <fullName evidence="5">AraC family transcriptional regulator</fullName>
    </submittedName>
</protein>
<dbReference type="InterPro" id="IPR020449">
    <property type="entry name" value="Tscrpt_reg_AraC-type_HTH"/>
</dbReference>
<dbReference type="CDD" id="cd02208">
    <property type="entry name" value="cupin_RmlC-like"/>
    <property type="match status" value="1"/>
</dbReference>
<accession>A0ABY4DD04</accession>
<reference evidence="6" key="1">
    <citation type="journal article" date="2024" name="J Bioinform Genom">
        <title>Complete genome sequence of the type strain bacterium Sphaerochaeta associata GLS2t (VKM B-2742)t.</title>
        <authorList>
            <person name="Troshina O.Y."/>
            <person name="Tepeeva A.N."/>
            <person name="Arzamasceva V.O."/>
            <person name="Whitman W.B."/>
            <person name="Varghese N."/>
            <person name="Shapiro N."/>
            <person name="Woyke T."/>
            <person name="Kripides N.C."/>
            <person name="Vasilenko O.V."/>
        </authorList>
    </citation>
    <scope>NUCLEOTIDE SEQUENCE [LARGE SCALE GENOMIC DNA]</scope>
    <source>
        <strain evidence="6">GLS2T</strain>
    </source>
</reference>
<dbReference type="RefSeq" id="WP_244772730.1">
    <property type="nucleotide sequence ID" value="NZ_CP094929.1"/>
</dbReference>
<dbReference type="EMBL" id="CP094929">
    <property type="protein sequence ID" value="UOM51358.1"/>
    <property type="molecule type" value="Genomic_DNA"/>
</dbReference>
<organism evidence="5 6">
    <name type="scientific">Sphaerochaeta associata</name>
    <dbReference type="NCBI Taxonomy" id="1129264"/>
    <lineage>
        <taxon>Bacteria</taxon>
        <taxon>Pseudomonadati</taxon>
        <taxon>Spirochaetota</taxon>
        <taxon>Spirochaetia</taxon>
        <taxon>Spirochaetales</taxon>
        <taxon>Sphaerochaetaceae</taxon>
        <taxon>Sphaerochaeta</taxon>
    </lineage>
</organism>
<dbReference type="SUPFAM" id="SSF51215">
    <property type="entry name" value="Regulatory protein AraC"/>
    <property type="match status" value="1"/>
</dbReference>
<dbReference type="PROSITE" id="PS01124">
    <property type="entry name" value="HTH_ARAC_FAMILY_2"/>
    <property type="match status" value="1"/>
</dbReference>
<dbReference type="InterPro" id="IPR037923">
    <property type="entry name" value="HTH-like"/>
</dbReference>
<dbReference type="Gene3D" id="2.60.120.10">
    <property type="entry name" value="Jelly Rolls"/>
    <property type="match status" value="1"/>
</dbReference>
<evidence type="ECO:0000256" key="2">
    <source>
        <dbReference type="ARBA" id="ARBA00023125"/>
    </source>
</evidence>
<dbReference type="PANTHER" id="PTHR43280">
    <property type="entry name" value="ARAC-FAMILY TRANSCRIPTIONAL REGULATOR"/>
    <property type="match status" value="1"/>
</dbReference>
<dbReference type="InterPro" id="IPR009057">
    <property type="entry name" value="Homeodomain-like_sf"/>
</dbReference>
<name>A0ABY4DD04_9SPIR</name>
<dbReference type="PANTHER" id="PTHR43280:SF17">
    <property type="entry name" value="ARAC-TYPE DNA-BINDING DOMAIN-CONTAINING PROTEIN"/>
    <property type="match status" value="1"/>
</dbReference>
<keyword evidence="2" id="KW-0238">DNA-binding</keyword>
<evidence type="ECO:0000313" key="5">
    <source>
        <dbReference type="EMBL" id="UOM51358.1"/>
    </source>
</evidence>
<feature type="domain" description="HTH araC/xylS-type" evidence="4">
    <location>
        <begin position="171"/>
        <end position="269"/>
    </location>
</feature>
<evidence type="ECO:0000256" key="1">
    <source>
        <dbReference type="ARBA" id="ARBA00023015"/>
    </source>
</evidence>
<dbReference type="Pfam" id="PF07883">
    <property type="entry name" value="Cupin_2"/>
    <property type="match status" value="1"/>
</dbReference>
<evidence type="ECO:0000256" key="3">
    <source>
        <dbReference type="ARBA" id="ARBA00023163"/>
    </source>
</evidence>
<dbReference type="InterPro" id="IPR014710">
    <property type="entry name" value="RmlC-like_jellyroll"/>
</dbReference>
<dbReference type="InterPro" id="IPR013096">
    <property type="entry name" value="Cupin_2"/>
</dbReference>
<dbReference type="Proteomes" id="UP000829708">
    <property type="component" value="Chromosome"/>
</dbReference>
<proteinExistence type="predicted"/>
<keyword evidence="3" id="KW-0804">Transcription</keyword>
<sequence>MYVRITSSGRFYYKEGEGKSEHHHQDDYQIQLVYAGKARNYFDGQPYDLESGDIVFCRKGRYHAFSATSKEGVKMLEVKFTSADESVQEVLGGIDTKFADRENQIYTLLSRIVLEGQRKALHYRSMSSALLMECLLSMNRLCLEHSLPLYESNPIHQLRRSSLATKSEVLDSVDAYINSHIGTSFSLSQMADECGYNQDYLYRVIKKQTGLSAIKYINLVKFERSLSLIQNTELSLSEIGWNLGFENLQYFSRFFKQHGGIAPSEYIEKVRRTTRTDY</sequence>
<evidence type="ECO:0000313" key="6">
    <source>
        <dbReference type="Proteomes" id="UP000829708"/>
    </source>
</evidence>
<keyword evidence="1" id="KW-0805">Transcription regulation</keyword>
<evidence type="ECO:0000259" key="4">
    <source>
        <dbReference type="PROSITE" id="PS01124"/>
    </source>
</evidence>
<dbReference type="Gene3D" id="1.10.10.60">
    <property type="entry name" value="Homeodomain-like"/>
    <property type="match status" value="2"/>
</dbReference>
<dbReference type="SUPFAM" id="SSF46689">
    <property type="entry name" value="Homeodomain-like"/>
    <property type="match status" value="2"/>
</dbReference>
<dbReference type="Pfam" id="PF12833">
    <property type="entry name" value="HTH_18"/>
    <property type="match status" value="1"/>
</dbReference>
<keyword evidence="6" id="KW-1185">Reference proteome</keyword>
<dbReference type="SMART" id="SM00342">
    <property type="entry name" value="HTH_ARAC"/>
    <property type="match status" value="1"/>
</dbReference>
<dbReference type="InterPro" id="IPR018060">
    <property type="entry name" value="HTH_AraC"/>
</dbReference>
<dbReference type="PRINTS" id="PR00032">
    <property type="entry name" value="HTHARAC"/>
</dbReference>
<gene>
    <name evidence="5" type="ORF">MUG09_01050</name>
</gene>